<evidence type="ECO:0000256" key="1">
    <source>
        <dbReference type="ARBA" id="ARBA00004123"/>
    </source>
</evidence>
<dbReference type="PANTHER" id="PTHR46196">
    <property type="entry name" value="TRANSCRIPTION FACTOR BHLH155-LIKE ISOFORM X1-RELATED"/>
    <property type="match status" value="1"/>
</dbReference>
<dbReference type="InterPro" id="IPR043561">
    <property type="entry name" value="LHW-like"/>
</dbReference>
<evidence type="ECO:0000313" key="8">
    <source>
        <dbReference type="Proteomes" id="UP001457282"/>
    </source>
</evidence>
<evidence type="ECO:0000256" key="2">
    <source>
        <dbReference type="ARBA" id="ARBA00023015"/>
    </source>
</evidence>
<gene>
    <name evidence="7" type="ORF">M0R45_029149</name>
</gene>
<dbReference type="InterPro" id="IPR011598">
    <property type="entry name" value="bHLH_dom"/>
</dbReference>
<evidence type="ECO:0000256" key="3">
    <source>
        <dbReference type="ARBA" id="ARBA00023163"/>
    </source>
</evidence>
<dbReference type="PROSITE" id="PS50888">
    <property type="entry name" value="BHLH"/>
    <property type="match status" value="1"/>
</dbReference>
<comment type="subcellular location">
    <subcellularLocation>
        <location evidence="1">Nucleus</location>
    </subcellularLocation>
</comment>
<keyword evidence="2" id="KW-0805">Transcription regulation</keyword>
<reference evidence="7 8" key="1">
    <citation type="journal article" date="2023" name="G3 (Bethesda)">
        <title>A chromosome-length genome assembly and annotation of blackberry (Rubus argutus, cv. 'Hillquist').</title>
        <authorList>
            <person name="Bruna T."/>
            <person name="Aryal R."/>
            <person name="Dudchenko O."/>
            <person name="Sargent D.J."/>
            <person name="Mead D."/>
            <person name="Buti M."/>
            <person name="Cavallini A."/>
            <person name="Hytonen T."/>
            <person name="Andres J."/>
            <person name="Pham M."/>
            <person name="Weisz D."/>
            <person name="Mascagni F."/>
            <person name="Usai G."/>
            <person name="Natali L."/>
            <person name="Bassil N."/>
            <person name="Fernandez G.E."/>
            <person name="Lomsadze A."/>
            <person name="Armour M."/>
            <person name="Olukolu B."/>
            <person name="Poorten T."/>
            <person name="Britton C."/>
            <person name="Davik J."/>
            <person name="Ashrafi H."/>
            <person name="Aiden E.L."/>
            <person name="Borodovsky M."/>
            <person name="Worthington M."/>
        </authorList>
    </citation>
    <scope>NUCLEOTIDE SEQUENCE [LARGE SCALE GENOMIC DNA]</scope>
    <source>
        <strain evidence="7">PI 553951</strain>
    </source>
</reference>
<keyword evidence="3" id="KW-0804">Transcription</keyword>
<dbReference type="GO" id="GO:0003700">
    <property type="term" value="F:DNA-binding transcription factor activity"/>
    <property type="evidence" value="ECO:0007669"/>
    <property type="project" value="InterPro"/>
</dbReference>
<dbReference type="Pfam" id="PF14215">
    <property type="entry name" value="bHLH-MYC_N"/>
    <property type="match status" value="1"/>
</dbReference>
<feature type="compositionally biased region" description="Polar residues" evidence="5">
    <location>
        <begin position="607"/>
        <end position="618"/>
    </location>
</feature>
<feature type="region of interest" description="Disordered" evidence="5">
    <location>
        <begin position="509"/>
        <end position="547"/>
    </location>
</feature>
<evidence type="ECO:0000256" key="4">
    <source>
        <dbReference type="ARBA" id="ARBA00023242"/>
    </source>
</evidence>
<feature type="compositionally biased region" description="Polar residues" evidence="5">
    <location>
        <begin position="509"/>
        <end position="519"/>
    </location>
</feature>
<dbReference type="Proteomes" id="UP001457282">
    <property type="component" value="Unassembled WGS sequence"/>
</dbReference>
<evidence type="ECO:0000259" key="6">
    <source>
        <dbReference type="PROSITE" id="PS50888"/>
    </source>
</evidence>
<sequence length="721" mass="80001">MEITALRQLLKRLCSNWLWKYAVFWKLKHQTDLILSWEDGYCHQPKPRETMDGATDDIYFGEVNDISFKNCATILHDGGSAGYPIGLAVADLSHLQYTFGKGVVGEVASTGNHSWVLLDDLCTSNSDSNLVPDCPDEWLLQFALGVKTILLVPVLPYGVLQFGSFESVAEDLAVVAFMKDRFNAIHNGVGKTVSSNLIRSIEAQYSWSQSSGLMENTYESSAVAVDPLKVERSEDIGGIRQNDSNILSTSEQFVQFPTIEDPCFGIDPSKVLQNTGESEIGVPVICHVGESNTVGQSIDTSLLDMVATQMFGLSCLEEELIAYSQNGSYNLGVFGESLGGFNSYTAGGVAEQLFKFNNAKDISHNSVNNIFEFPVTCELHKALGSAFQRQTNEQLWDSSISIDDTYSSSGLQKDLFSSVNPPWFSQGNDTENLFEASVAKDDTSSSISDGIRSCTTSSKQISASYEQLKFEASDPMESEPMTWSHTAALPARGKTSSSFTGMMNTLVDNEQQDKVYTSTRPKKEQKLSGTNVRRPKPGNSPKLRPRDRQLIQDRVKELRELVPNGAKCSIDGLLDRTIKHMMYLRSMTDQAKKLKSYAHPDQEAPRCNNTSETKIGSSNGTSRAFELGSELQISPIVVEDLEHPGHLLIEMLCDEHGLFLEIAQAIRRLELTVLKGAMETRSNNLWAHFIVEAPRGFHRMDVFWPLLHLLQRRRSSISSKI</sequence>
<dbReference type="Pfam" id="PF23176">
    <property type="entry name" value="bHLH_LHW"/>
    <property type="match status" value="1"/>
</dbReference>
<feature type="region of interest" description="Disordered" evidence="5">
    <location>
        <begin position="597"/>
        <end position="618"/>
    </location>
</feature>
<accession>A0AAW1WBD4</accession>
<name>A0AAW1WBD4_RUBAR</name>
<dbReference type="InterPro" id="IPR025610">
    <property type="entry name" value="MYC/MYB_N"/>
</dbReference>
<organism evidence="7 8">
    <name type="scientific">Rubus argutus</name>
    <name type="common">Southern blackberry</name>
    <dbReference type="NCBI Taxonomy" id="59490"/>
    <lineage>
        <taxon>Eukaryota</taxon>
        <taxon>Viridiplantae</taxon>
        <taxon>Streptophyta</taxon>
        <taxon>Embryophyta</taxon>
        <taxon>Tracheophyta</taxon>
        <taxon>Spermatophyta</taxon>
        <taxon>Magnoliopsida</taxon>
        <taxon>eudicotyledons</taxon>
        <taxon>Gunneridae</taxon>
        <taxon>Pentapetalae</taxon>
        <taxon>rosids</taxon>
        <taxon>fabids</taxon>
        <taxon>Rosales</taxon>
        <taxon>Rosaceae</taxon>
        <taxon>Rosoideae</taxon>
        <taxon>Rosoideae incertae sedis</taxon>
        <taxon>Rubus</taxon>
    </lineage>
</organism>
<proteinExistence type="predicted"/>
<evidence type="ECO:0000256" key="5">
    <source>
        <dbReference type="SAM" id="MobiDB-lite"/>
    </source>
</evidence>
<comment type="caution">
    <text evidence="7">The sequence shown here is derived from an EMBL/GenBank/DDBJ whole genome shotgun (WGS) entry which is preliminary data.</text>
</comment>
<dbReference type="AlphaFoldDB" id="A0AAW1WBD4"/>
<dbReference type="GO" id="GO:0046983">
    <property type="term" value="F:protein dimerization activity"/>
    <property type="evidence" value="ECO:0007669"/>
    <property type="project" value="InterPro"/>
</dbReference>
<dbReference type="EMBL" id="JBEDUW010000006">
    <property type="protein sequence ID" value="KAK9920597.1"/>
    <property type="molecule type" value="Genomic_DNA"/>
</dbReference>
<dbReference type="PANTHER" id="PTHR46196:SF3">
    <property type="entry name" value="TRANSCRIPTION FACTOR LHW-LIKE ISOFORM X1"/>
    <property type="match status" value="1"/>
</dbReference>
<protein>
    <recommendedName>
        <fullName evidence="6">BHLH domain-containing protein</fullName>
    </recommendedName>
</protein>
<feature type="domain" description="BHLH" evidence="6">
    <location>
        <begin position="535"/>
        <end position="584"/>
    </location>
</feature>
<evidence type="ECO:0000313" key="7">
    <source>
        <dbReference type="EMBL" id="KAK9920597.1"/>
    </source>
</evidence>
<keyword evidence="4" id="KW-0539">Nucleus</keyword>
<keyword evidence="8" id="KW-1185">Reference proteome</keyword>
<dbReference type="GO" id="GO:0005634">
    <property type="term" value="C:nucleus"/>
    <property type="evidence" value="ECO:0007669"/>
    <property type="project" value="UniProtKB-SubCell"/>
</dbReference>